<dbReference type="Gene3D" id="3.40.50.10890">
    <property type="match status" value="1"/>
</dbReference>
<dbReference type="InterPro" id="IPR001279">
    <property type="entry name" value="Metallo-B-lactamas"/>
</dbReference>
<dbReference type="SUPFAM" id="SSF56281">
    <property type="entry name" value="Metallo-hydrolase/oxidoreductase"/>
    <property type="match status" value="1"/>
</dbReference>
<feature type="coiled-coil region" evidence="5">
    <location>
        <begin position="375"/>
        <end position="403"/>
    </location>
</feature>
<dbReference type="GO" id="GO:0006397">
    <property type="term" value="P:mRNA processing"/>
    <property type="evidence" value="ECO:0007669"/>
    <property type="project" value="UniProtKB-KW"/>
</dbReference>
<evidence type="ECO:0000256" key="4">
    <source>
        <dbReference type="RuleBase" id="RU365006"/>
    </source>
</evidence>
<evidence type="ECO:0000256" key="2">
    <source>
        <dbReference type="ARBA" id="ARBA00022664"/>
    </source>
</evidence>
<keyword evidence="4" id="KW-0694">RNA-binding</keyword>
<evidence type="ECO:0000313" key="8">
    <source>
        <dbReference type="EMBL" id="KAA8917821.1"/>
    </source>
</evidence>
<reference evidence="8" key="1">
    <citation type="journal article" date="2019" name="G3 (Bethesda)">
        <title>Genome Assemblies of Two Rare Opportunistic Yeast Pathogens: Diutina rugosa (syn. Candida rugosa) and Trichomonascus ciferrii (syn. Candida ciferrii).</title>
        <authorList>
            <person name="Mixao V."/>
            <person name="Saus E."/>
            <person name="Hansen A.P."/>
            <person name="Lass-Florl C."/>
            <person name="Gabaldon T."/>
        </authorList>
    </citation>
    <scope>NUCLEOTIDE SEQUENCE</scope>
    <source>
        <strain evidence="8">CBS 4856</strain>
    </source>
</reference>
<feature type="compositionally biased region" description="Polar residues" evidence="6">
    <location>
        <begin position="486"/>
        <end position="498"/>
    </location>
</feature>
<dbReference type="GO" id="GO:0005847">
    <property type="term" value="C:mRNA cleavage and polyadenylation specificity factor complex"/>
    <property type="evidence" value="ECO:0007669"/>
    <property type="project" value="InterPro"/>
</dbReference>
<organism evidence="8 9">
    <name type="scientific">Trichomonascus ciferrii</name>
    <dbReference type="NCBI Taxonomy" id="44093"/>
    <lineage>
        <taxon>Eukaryota</taxon>
        <taxon>Fungi</taxon>
        <taxon>Dikarya</taxon>
        <taxon>Ascomycota</taxon>
        <taxon>Saccharomycotina</taxon>
        <taxon>Dipodascomycetes</taxon>
        <taxon>Dipodascales</taxon>
        <taxon>Trichomonascaceae</taxon>
        <taxon>Trichomonascus</taxon>
        <taxon>Trichomonascus ciferrii complex</taxon>
    </lineage>
</organism>
<dbReference type="Proteomes" id="UP000761534">
    <property type="component" value="Unassembled WGS sequence"/>
</dbReference>
<comment type="subcellular location">
    <subcellularLocation>
        <location evidence="1 4">Nucleus</location>
    </subcellularLocation>
</comment>
<feature type="region of interest" description="Disordered" evidence="6">
    <location>
        <begin position="480"/>
        <end position="516"/>
    </location>
</feature>
<feature type="region of interest" description="Disordered" evidence="6">
    <location>
        <begin position="406"/>
        <end position="427"/>
    </location>
</feature>
<dbReference type="CDD" id="cd16293">
    <property type="entry name" value="CPSF2-like_MBL-fold"/>
    <property type="match status" value="1"/>
</dbReference>
<dbReference type="SMART" id="SM01027">
    <property type="entry name" value="Beta-Casp"/>
    <property type="match status" value="1"/>
</dbReference>
<evidence type="ECO:0000313" key="9">
    <source>
        <dbReference type="Proteomes" id="UP000761534"/>
    </source>
</evidence>
<gene>
    <name evidence="8" type="ORF">TRICI_000023</name>
</gene>
<evidence type="ECO:0000256" key="1">
    <source>
        <dbReference type="ARBA" id="ARBA00004123"/>
    </source>
</evidence>
<dbReference type="OrthoDB" id="64353at2759"/>
<feature type="compositionally biased region" description="Polar residues" evidence="6">
    <location>
        <begin position="653"/>
        <end position="663"/>
    </location>
</feature>
<dbReference type="InterPro" id="IPR025069">
    <property type="entry name" value="Cpsf2_C"/>
</dbReference>
<dbReference type="Pfam" id="PF16661">
    <property type="entry name" value="Lactamase_B_6"/>
    <property type="match status" value="1"/>
</dbReference>
<evidence type="ECO:0000259" key="7">
    <source>
        <dbReference type="SMART" id="SM01027"/>
    </source>
</evidence>
<feature type="domain" description="Beta-Casp" evidence="7">
    <location>
        <begin position="214"/>
        <end position="336"/>
    </location>
</feature>
<name>A0A642VEJ7_9ASCO</name>
<protein>
    <recommendedName>
        <fullName evidence="4">Cleavage and polyadenylation specificity factor subunit 2</fullName>
    </recommendedName>
    <alternativeName>
        <fullName evidence="4">Cleavage and polyadenylation specificity factor 100 kDa subunit</fullName>
    </alternativeName>
</protein>
<dbReference type="Pfam" id="PF10996">
    <property type="entry name" value="Beta-Casp"/>
    <property type="match status" value="1"/>
</dbReference>
<sequence length="1009" mass="112372">MGISAYKAVSTFEFRELETIDMILLTHPTISHLGAYVYLYKTAPELFENIPIYATLPVINMGRMATMDSYRSAGLLGPLLDSQVTVNDVEEAFDKIHSLKYSQPFTLGGKLEGVTITAFNAGHTLGGTIWRIQKDHESIVYADEWNHAKDSHLNGAFLQNGNFIEALSRPTALICGSKISEPFKDRKDALIKDIKRTISKGGTVLIPTSSGGRVLELCHILDAHWRKNKMSAPLLYYSHVGKRTMSYASSMLEWMSSSIIDEWQVQNNSPFDTKHLKVITDLKELEKMDGPKVVLASGEAMEVGFARSIFASVCDNDASTIILTERPGYGTLSDMLYTLWKEERGKDKTEPYNLQLTTKISLSYNVEQRLDGEELDEFNEMIRTEKEKQNQEEKQALMEMRSKNILEQEQDDEESSDESGDEGDLSDKMDLEVLIYKDNVYDYDVRGSAGKNRMFPFTNKRRRVDDYGEVIKVQDFIRANERPDGNESSVNKDSSTKIGETKKWSQEDYGGETQKLDRTSEKAQAVKIVKTEEELKVLCCVNFIDFEGLVTERSMGMLIPQIRPKKLIMLPGDSGMSVTEEFYKGLAQDGAVEEVIRAPPNQVVKGSMNSYPFSVRIAPELEGLLKWQKILGDYSVAHITGKLVFDQDEENGQAGQQSTSTEASEADQKDADGDVEIKEEAADGPTTNESELAKEYSHLNKKIKMMPLETAKELAAAPRSDPLLVGDIKLAELKKKLIAHGHKAEFRAEGVLVCDDKVAVRKTGEGRLTIEGGVSSEFYETKTALTNMKNLYKWVEFHKTTKLSSALLKLIDMVAITKIVSALALALPAANAAASRKQESSSSGGNFYLGQASALVVNFFASARADGVPEERASSEAGHVFTEIWNFPQFQKIASEVVEAVPKGIDKKQIKKFVEDADKAFTEFSNGPNYQPLTSYFKSVTTDFDTNKILSMGKSIIDPYTEKAKPKISSFFADPEGKAIHSTVYNLGKHIASDFGYGELYKSVPPPTF</sequence>
<keyword evidence="2 4" id="KW-0507">mRNA processing</keyword>
<evidence type="ECO:0000256" key="3">
    <source>
        <dbReference type="ARBA" id="ARBA00023242"/>
    </source>
</evidence>
<dbReference type="InterPro" id="IPR036866">
    <property type="entry name" value="RibonucZ/Hydroxyglut_hydro"/>
</dbReference>
<dbReference type="InterPro" id="IPR022712">
    <property type="entry name" value="Beta_Casp"/>
</dbReference>
<dbReference type="AlphaFoldDB" id="A0A642VEJ7"/>
<comment type="similarity">
    <text evidence="4">Belongs to the metallo-beta-lactamase superfamily. RNA-metabolizing metallo-beta-lactamase-like family. CPSF2/YSH1 subfamily.</text>
</comment>
<dbReference type="Pfam" id="PF13299">
    <property type="entry name" value="CPSF100_C"/>
    <property type="match status" value="1"/>
</dbReference>
<dbReference type="InterPro" id="IPR035639">
    <property type="entry name" value="CPSF2_MBL"/>
</dbReference>
<keyword evidence="3 4" id="KW-0539">Nucleus</keyword>
<dbReference type="PANTHER" id="PTHR45922">
    <property type="entry name" value="CLEAVAGE AND POLYADENYLATION SPECIFICITY FACTOR SUBUNIT 2"/>
    <property type="match status" value="1"/>
</dbReference>
<comment type="caution">
    <text evidence="8">The sequence shown here is derived from an EMBL/GenBank/DDBJ whole genome shotgun (WGS) entry which is preliminary data.</text>
</comment>
<dbReference type="EMBL" id="SWFS01000007">
    <property type="protein sequence ID" value="KAA8917821.1"/>
    <property type="molecule type" value="Genomic_DNA"/>
</dbReference>
<accession>A0A642VEJ7</accession>
<evidence type="ECO:0000256" key="6">
    <source>
        <dbReference type="SAM" id="MobiDB-lite"/>
    </source>
</evidence>
<proteinExistence type="inferred from homology"/>
<dbReference type="PANTHER" id="PTHR45922:SF1">
    <property type="entry name" value="CLEAVAGE AND POLYADENYLATION SPECIFICITY FACTOR SUBUNIT 2"/>
    <property type="match status" value="1"/>
</dbReference>
<dbReference type="Gene3D" id="3.60.15.10">
    <property type="entry name" value="Ribonuclease Z/Hydroxyacylglutathione hydrolase-like"/>
    <property type="match status" value="1"/>
</dbReference>
<dbReference type="VEuPathDB" id="FungiDB:TRICI_000023"/>
<dbReference type="InterPro" id="IPR027075">
    <property type="entry name" value="CPSF2"/>
</dbReference>
<keyword evidence="9" id="KW-1185">Reference proteome</keyword>
<dbReference type="GO" id="GO:0003723">
    <property type="term" value="F:RNA binding"/>
    <property type="evidence" value="ECO:0007669"/>
    <property type="project" value="UniProtKB-KW"/>
</dbReference>
<feature type="compositionally biased region" description="Acidic residues" evidence="6">
    <location>
        <begin position="408"/>
        <end position="424"/>
    </location>
</feature>
<keyword evidence="5" id="KW-0175">Coiled coil</keyword>
<feature type="region of interest" description="Disordered" evidence="6">
    <location>
        <begin position="649"/>
        <end position="674"/>
    </location>
</feature>
<evidence type="ECO:0000256" key="5">
    <source>
        <dbReference type="SAM" id="Coils"/>
    </source>
</evidence>